<evidence type="ECO:0000313" key="5">
    <source>
        <dbReference type="Proteomes" id="UP000070700"/>
    </source>
</evidence>
<organism evidence="4 5">
    <name type="scientific">Mollisia scopiformis</name>
    <name type="common">Conifer needle endophyte fungus</name>
    <name type="synonym">Phialocephala scopiformis</name>
    <dbReference type="NCBI Taxonomy" id="149040"/>
    <lineage>
        <taxon>Eukaryota</taxon>
        <taxon>Fungi</taxon>
        <taxon>Dikarya</taxon>
        <taxon>Ascomycota</taxon>
        <taxon>Pezizomycotina</taxon>
        <taxon>Leotiomycetes</taxon>
        <taxon>Helotiales</taxon>
        <taxon>Mollisiaceae</taxon>
        <taxon>Mollisia</taxon>
    </lineage>
</organism>
<dbReference type="SUPFAM" id="SSF51735">
    <property type="entry name" value="NAD(P)-binding Rossmann-fold domains"/>
    <property type="match status" value="1"/>
</dbReference>
<dbReference type="OrthoDB" id="37659at2759"/>
<evidence type="ECO:0000256" key="2">
    <source>
        <dbReference type="ARBA" id="ARBA00022857"/>
    </source>
</evidence>
<dbReference type="PRINTS" id="PR00081">
    <property type="entry name" value="GDHRDH"/>
</dbReference>
<dbReference type="PANTHER" id="PTHR43180:SF33">
    <property type="entry name" value="15-HYDROXYPROSTAGLANDIN DEHYDROGENASE [NAD(+)]-LIKE"/>
    <property type="match status" value="1"/>
</dbReference>
<dbReference type="Proteomes" id="UP000070700">
    <property type="component" value="Unassembled WGS sequence"/>
</dbReference>
<keyword evidence="2" id="KW-0521">NADP</keyword>
<dbReference type="AlphaFoldDB" id="A0A194WZH8"/>
<dbReference type="STRING" id="149040.A0A194WZH8"/>
<dbReference type="InParanoid" id="A0A194WZH8"/>
<dbReference type="InterPro" id="IPR020904">
    <property type="entry name" value="Sc_DH/Rdtase_CS"/>
</dbReference>
<name>A0A194WZH8_MOLSC</name>
<dbReference type="InterPro" id="IPR036291">
    <property type="entry name" value="NAD(P)-bd_dom_sf"/>
</dbReference>
<dbReference type="InterPro" id="IPR002347">
    <property type="entry name" value="SDR_fam"/>
</dbReference>
<reference evidence="4 5" key="1">
    <citation type="submission" date="2015-10" db="EMBL/GenBank/DDBJ databases">
        <title>Full genome of DAOMC 229536 Phialocephala scopiformis, a fungal endophyte of spruce producing the potent anti-insectan compound rugulosin.</title>
        <authorList>
            <consortium name="DOE Joint Genome Institute"/>
            <person name="Walker A.K."/>
            <person name="Frasz S.L."/>
            <person name="Seifert K.A."/>
            <person name="Miller J.D."/>
            <person name="Mondo S.J."/>
            <person name="Labutti K."/>
            <person name="Lipzen A."/>
            <person name="Dockter R."/>
            <person name="Kennedy M."/>
            <person name="Grigoriev I.V."/>
            <person name="Spatafora J.W."/>
        </authorList>
    </citation>
    <scope>NUCLEOTIDE SEQUENCE [LARGE SCALE GENOMIC DNA]</scope>
    <source>
        <strain evidence="4 5">CBS 120377</strain>
    </source>
</reference>
<evidence type="ECO:0000256" key="3">
    <source>
        <dbReference type="ARBA" id="ARBA00023002"/>
    </source>
</evidence>
<sequence>MTTYKFDVSELQKLKGKTILITGASTGIGRATAQIAHASGANIVIGDWNVDEGRALVEELKQKVLFQKTDVTKWEDVLALFEAAHQRFGVIHAVLSNAGINSENLLDTEFDKETGALLPPNLKSLDVNLVGTLYMVKVALYYFEKWPQIQSQIVLTASAASFIDTPPLHVYCAGKAGVLGLMRSLRTQVIKKNATINVIAPWLTVTPMLLPALLDIWGTLPANKPAGVAHALLLPVVRPDVNGKAFFVAGHEIVDFEDKLHETQPLWMGKQLSEDVDEGQRRLIP</sequence>
<dbReference type="GO" id="GO:0016491">
    <property type="term" value="F:oxidoreductase activity"/>
    <property type="evidence" value="ECO:0007669"/>
    <property type="project" value="UniProtKB-KW"/>
</dbReference>
<comment type="similarity">
    <text evidence="1">Belongs to the short-chain dehydrogenases/reductases (SDR) family.</text>
</comment>
<accession>A0A194WZH8</accession>
<protein>
    <submittedName>
        <fullName evidence="4">NAD(P)-binding protein</fullName>
    </submittedName>
</protein>
<proteinExistence type="inferred from homology"/>
<gene>
    <name evidence="4" type="ORF">LY89DRAFT_699219</name>
</gene>
<dbReference type="RefSeq" id="XP_018067711.1">
    <property type="nucleotide sequence ID" value="XM_018217038.1"/>
</dbReference>
<dbReference type="EMBL" id="KQ947422">
    <property type="protein sequence ID" value="KUJ13356.1"/>
    <property type="molecule type" value="Genomic_DNA"/>
</dbReference>
<dbReference type="KEGG" id="psco:LY89DRAFT_699219"/>
<keyword evidence="3" id="KW-0560">Oxidoreductase</keyword>
<dbReference type="PROSITE" id="PS00061">
    <property type="entry name" value="ADH_SHORT"/>
    <property type="match status" value="1"/>
</dbReference>
<dbReference type="GeneID" id="28826764"/>
<keyword evidence="5" id="KW-1185">Reference proteome</keyword>
<dbReference type="Pfam" id="PF00106">
    <property type="entry name" value="adh_short"/>
    <property type="match status" value="1"/>
</dbReference>
<evidence type="ECO:0000256" key="1">
    <source>
        <dbReference type="ARBA" id="ARBA00006484"/>
    </source>
</evidence>
<dbReference type="Gene3D" id="3.40.50.720">
    <property type="entry name" value="NAD(P)-binding Rossmann-like Domain"/>
    <property type="match status" value="1"/>
</dbReference>
<evidence type="ECO:0000313" key="4">
    <source>
        <dbReference type="EMBL" id="KUJ13356.1"/>
    </source>
</evidence>
<dbReference type="PANTHER" id="PTHR43180">
    <property type="entry name" value="3-OXOACYL-(ACYL-CARRIER-PROTEIN) REDUCTASE (AFU_ORTHOLOGUE AFUA_6G11210)"/>
    <property type="match status" value="1"/>
</dbReference>